<dbReference type="OrthoDB" id="6270329at2759"/>
<comment type="catalytic activity">
    <reaction evidence="8">
        <text>(S)-lactate + NAD(+) = pyruvate + NADH + H(+)</text>
        <dbReference type="Rhea" id="RHEA:23444"/>
        <dbReference type="ChEBI" id="CHEBI:15361"/>
        <dbReference type="ChEBI" id="CHEBI:15378"/>
        <dbReference type="ChEBI" id="CHEBI:16651"/>
        <dbReference type="ChEBI" id="CHEBI:57540"/>
        <dbReference type="ChEBI" id="CHEBI:57945"/>
        <dbReference type="EC" id="1.1.1.27"/>
    </reaction>
</comment>
<evidence type="ECO:0000256" key="3">
    <source>
        <dbReference type="ARBA" id="ARBA00012967"/>
    </source>
</evidence>
<name>A0A0C3EMB1_PILCF</name>
<dbReference type="GO" id="GO:0006089">
    <property type="term" value="P:lactate metabolic process"/>
    <property type="evidence" value="ECO:0007669"/>
    <property type="project" value="TreeGrafter"/>
</dbReference>
<protein>
    <recommendedName>
        <fullName evidence="3 8">L-lactate dehydrogenase</fullName>
        <ecNumber evidence="3 8">1.1.1.27</ecNumber>
    </recommendedName>
</protein>
<dbReference type="Pfam" id="PF00056">
    <property type="entry name" value="Ldh_1_N"/>
    <property type="match status" value="1"/>
</dbReference>
<dbReference type="InterPro" id="IPR015955">
    <property type="entry name" value="Lactate_DH/Glyco_Ohase_4_C"/>
</dbReference>
<evidence type="ECO:0000259" key="9">
    <source>
        <dbReference type="Pfam" id="PF00056"/>
    </source>
</evidence>
<dbReference type="PANTHER" id="PTHR43128:SF16">
    <property type="entry name" value="L-LACTATE DEHYDROGENASE"/>
    <property type="match status" value="1"/>
</dbReference>
<reference evidence="12" key="2">
    <citation type="submission" date="2015-01" db="EMBL/GenBank/DDBJ databases">
        <title>Evolutionary Origins and Diversification of the Mycorrhizal Mutualists.</title>
        <authorList>
            <consortium name="DOE Joint Genome Institute"/>
            <consortium name="Mycorrhizal Genomics Consortium"/>
            <person name="Kohler A."/>
            <person name="Kuo A."/>
            <person name="Nagy L.G."/>
            <person name="Floudas D."/>
            <person name="Copeland A."/>
            <person name="Barry K.W."/>
            <person name="Cichocki N."/>
            <person name="Veneault-Fourrey C."/>
            <person name="LaButti K."/>
            <person name="Lindquist E.A."/>
            <person name="Lipzen A."/>
            <person name="Lundell T."/>
            <person name="Morin E."/>
            <person name="Murat C."/>
            <person name="Riley R."/>
            <person name="Ohm R."/>
            <person name="Sun H."/>
            <person name="Tunlid A."/>
            <person name="Henrissat B."/>
            <person name="Grigoriev I.V."/>
            <person name="Hibbett D.S."/>
            <person name="Martin F."/>
        </authorList>
    </citation>
    <scope>NUCLEOTIDE SEQUENCE [LARGE SCALE GENOMIC DNA]</scope>
    <source>
        <strain evidence="12">F 1598</strain>
    </source>
</reference>
<dbReference type="Gene3D" id="3.40.50.720">
    <property type="entry name" value="NAD(P)-binding Rossmann-like Domain"/>
    <property type="match status" value="1"/>
</dbReference>
<evidence type="ECO:0000259" key="10">
    <source>
        <dbReference type="Pfam" id="PF02866"/>
    </source>
</evidence>
<dbReference type="STRING" id="765440.A0A0C3EMB1"/>
<feature type="domain" description="Lactate/malate dehydrogenase N-terminal" evidence="9">
    <location>
        <begin position="2"/>
        <end position="120"/>
    </location>
</feature>
<dbReference type="PIRSF" id="PIRSF000102">
    <property type="entry name" value="Lac_mal_DH"/>
    <property type="match status" value="1"/>
</dbReference>
<feature type="active site" description="Proton acceptor" evidence="6">
    <location>
        <position position="153"/>
    </location>
</feature>
<evidence type="ECO:0000256" key="2">
    <source>
        <dbReference type="ARBA" id="ARBA00006054"/>
    </source>
</evidence>
<dbReference type="GO" id="GO:0004459">
    <property type="term" value="F:L-lactate dehydrogenase (NAD+) activity"/>
    <property type="evidence" value="ECO:0007669"/>
    <property type="project" value="UniProtKB-EC"/>
</dbReference>
<reference evidence="11 12" key="1">
    <citation type="submission" date="2014-04" db="EMBL/GenBank/DDBJ databases">
        <authorList>
            <consortium name="DOE Joint Genome Institute"/>
            <person name="Kuo A."/>
            <person name="Tarkka M."/>
            <person name="Buscot F."/>
            <person name="Kohler A."/>
            <person name="Nagy L.G."/>
            <person name="Floudas D."/>
            <person name="Copeland A."/>
            <person name="Barry K.W."/>
            <person name="Cichocki N."/>
            <person name="Veneault-Fourrey C."/>
            <person name="LaButti K."/>
            <person name="Lindquist E.A."/>
            <person name="Lipzen A."/>
            <person name="Lundell T."/>
            <person name="Morin E."/>
            <person name="Murat C."/>
            <person name="Sun H."/>
            <person name="Tunlid A."/>
            <person name="Henrissat B."/>
            <person name="Grigoriev I.V."/>
            <person name="Hibbett D.S."/>
            <person name="Martin F."/>
            <person name="Nordberg H.P."/>
            <person name="Cantor M.N."/>
            <person name="Hua S.X."/>
        </authorList>
    </citation>
    <scope>NUCLEOTIDE SEQUENCE [LARGE SCALE GENOMIC DNA]</scope>
    <source>
        <strain evidence="11 12">F 1598</strain>
    </source>
</reference>
<dbReference type="FunCoup" id="A0A0C3EMB1">
    <property type="interactions" value="85"/>
</dbReference>
<comment type="similarity">
    <text evidence="2">Belongs to the LDH/MDH superfamily. LDH family.</text>
</comment>
<dbReference type="InterPro" id="IPR001557">
    <property type="entry name" value="L-lactate/malate_DH"/>
</dbReference>
<keyword evidence="4 8" id="KW-0560">Oxidoreductase</keyword>
<dbReference type="SUPFAM" id="SSF51735">
    <property type="entry name" value="NAD(P)-binding Rossmann-fold domains"/>
    <property type="match status" value="1"/>
</dbReference>
<feature type="domain" description="Lactate/malate dehydrogenase C-terminal" evidence="10">
    <location>
        <begin position="123"/>
        <end position="282"/>
    </location>
</feature>
<dbReference type="InterPro" id="IPR001236">
    <property type="entry name" value="Lactate/malate_DH_N"/>
</dbReference>
<feature type="binding site" evidence="7">
    <location>
        <begin position="96"/>
        <end position="98"/>
    </location>
    <ligand>
        <name>NAD(+)</name>
        <dbReference type="ChEBI" id="CHEBI:57540"/>
    </ligand>
</feature>
<dbReference type="InterPro" id="IPR022383">
    <property type="entry name" value="Lactate/malate_DH_C"/>
</dbReference>
<dbReference type="PANTHER" id="PTHR43128">
    <property type="entry name" value="L-2-HYDROXYCARBOXYLATE DEHYDROGENASE (NAD(P)(+))"/>
    <property type="match status" value="1"/>
</dbReference>
<feature type="non-terminal residue" evidence="11">
    <location>
        <position position="1"/>
    </location>
</feature>
<evidence type="ECO:0000313" key="12">
    <source>
        <dbReference type="Proteomes" id="UP000054166"/>
    </source>
</evidence>
<feature type="binding site" evidence="7">
    <location>
        <position position="14"/>
    </location>
    <ligand>
        <name>NAD(+)</name>
        <dbReference type="ChEBI" id="CHEBI:57540"/>
    </ligand>
</feature>
<evidence type="ECO:0000313" key="11">
    <source>
        <dbReference type="EMBL" id="KIM73720.1"/>
    </source>
</evidence>
<dbReference type="HOGENOM" id="CLU_045401_1_2_1"/>
<evidence type="ECO:0000256" key="1">
    <source>
        <dbReference type="ARBA" id="ARBA00004843"/>
    </source>
</evidence>
<evidence type="ECO:0000256" key="6">
    <source>
        <dbReference type="PIRSR" id="PIRSR000102-1"/>
    </source>
</evidence>
<dbReference type="InterPro" id="IPR018177">
    <property type="entry name" value="L-lactate_DH_AS"/>
</dbReference>
<evidence type="ECO:0000256" key="8">
    <source>
        <dbReference type="RuleBase" id="RU000496"/>
    </source>
</evidence>
<evidence type="ECO:0000256" key="4">
    <source>
        <dbReference type="ARBA" id="ARBA00023002"/>
    </source>
</evidence>
<dbReference type="EMBL" id="KN833075">
    <property type="protein sequence ID" value="KIM73720.1"/>
    <property type="molecule type" value="Genomic_DNA"/>
</dbReference>
<evidence type="ECO:0000256" key="5">
    <source>
        <dbReference type="ARBA" id="ARBA00023027"/>
    </source>
</evidence>
<dbReference type="InterPro" id="IPR036291">
    <property type="entry name" value="NAD(P)-bd_dom_sf"/>
</dbReference>
<dbReference type="UniPathway" id="UPA00554">
    <property type="reaction ID" value="UER00611"/>
</dbReference>
<accession>A0A0C3EMB1</accession>
<dbReference type="AlphaFoldDB" id="A0A0C3EMB1"/>
<dbReference type="Pfam" id="PF02866">
    <property type="entry name" value="Ldh_1_C"/>
    <property type="match status" value="1"/>
</dbReference>
<sequence>LLLRPIASDILLVDTDDLRLRAQVQDLSDAAFLSNTKIRPSTPVEAGQCNIIVITAGAKSRDGKSRRNLIDRNYLVLDNVIREMSPIRKDAVLLLVSNPVDVLAYFAQKMSGLPHAQVIGSGTFLDSVRLRSALADQVQVADTAVHAYVLGEHGDSQMAAWSTATVGGSPVQNFLSSTCPSLSDLANSAKTKAYSIIAAKGATAYGIASIVSSICESIILNQRHVRPVSHWIESLETYISLPAVLGHGGVQKTIEVPLDETEKELLQKSVEEIRSNIRTVEEGEQYQ</sequence>
<organism evidence="11 12">
    <name type="scientific">Piloderma croceum (strain F 1598)</name>
    <dbReference type="NCBI Taxonomy" id="765440"/>
    <lineage>
        <taxon>Eukaryota</taxon>
        <taxon>Fungi</taxon>
        <taxon>Dikarya</taxon>
        <taxon>Basidiomycota</taxon>
        <taxon>Agaricomycotina</taxon>
        <taxon>Agaricomycetes</taxon>
        <taxon>Agaricomycetidae</taxon>
        <taxon>Atheliales</taxon>
        <taxon>Atheliaceae</taxon>
        <taxon>Piloderma</taxon>
    </lineage>
</organism>
<keyword evidence="12" id="KW-1185">Reference proteome</keyword>
<evidence type="ECO:0000256" key="7">
    <source>
        <dbReference type="PIRSR" id="PIRSR000102-3"/>
    </source>
</evidence>
<dbReference type="PROSITE" id="PS00064">
    <property type="entry name" value="L_LDH"/>
    <property type="match status" value="1"/>
</dbReference>
<dbReference type="EC" id="1.1.1.27" evidence="3 8"/>
<dbReference type="InParanoid" id="A0A0C3EMB1"/>
<feature type="binding site" evidence="7">
    <location>
        <position position="73"/>
    </location>
    <ligand>
        <name>NAD(+)</name>
        <dbReference type="ChEBI" id="CHEBI:57540"/>
    </ligand>
</feature>
<dbReference type="Proteomes" id="UP000054166">
    <property type="component" value="Unassembled WGS sequence"/>
</dbReference>
<dbReference type="CDD" id="cd00300">
    <property type="entry name" value="LDH_like"/>
    <property type="match status" value="1"/>
</dbReference>
<comment type="pathway">
    <text evidence="1 8">Fermentation; pyruvate fermentation to lactate; (S)-lactate from pyruvate: step 1/1.</text>
</comment>
<dbReference type="PRINTS" id="PR00086">
    <property type="entry name" value="LLDHDRGNASE"/>
</dbReference>
<dbReference type="SUPFAM" id="SSF56327">
    <property type="entry name" value="LDH C-terminal domain-like"/>
    <property type="match status" value="1"/>
</dbReference>
<keyword evidence="5 7" id="KW-0520">NAD</keyword>
<proteinExistence type="inferred from homology"/>
<gene>
    <name evidence="11" type="ORF">PILCRDRAFT_80821</name>
</gene>
<dbReference type="Gene3D" id="3.90.110.10">
    <property type="entry name" value="Lactate dehydrogenase/glycoside hydrolase, family 4, C-terminal"/>
    <property type="match status" value="1"/>
</dbReference>